<dbReference type="Pfam" id="PF09493">
    <property type="entry name" value="DUF2389"/>
    <property type="match status" value="1"/>
</dbReference>
<evidence type="ECO:0008006" key="3">
    <source>
        <dbReference type="Google" id="ProtNLM"/>
    </source>
</evidence>
<accession>A4CA80</accession>
<protein>
    <recommendedName>
        <fullName evidence="3">TIGR02450 family Trp-rich protein</fullName>
    </recommendedName>
</protein>
<dbReference type="InterPro" id="IPR012663">
    <property type="entry name" value="CHP02450_Tryp"/>
</dbReference>
<dbReference type="OrthoDB" id="5592973at2"/>
<evidence type="ECO:0000313" key="1">
    <source>
        <dbReference type="EMBL" id="EAR28288.1"/>
    </source>
</evidence>
<keyword evidence="2" id="KW-1185">Reference proteome</keyword>
<dbReference type="RefSeq" id="WP_009840119.1">
    <property type="nucleotide sequence ID" value="NZ_CH959301.1"/>
</dbReference>
<dbReference type="eggNOG" id="ENOG5032YFH">
    <property type="taxonomic scope" value="Bacteria"/>
</dbReference>
<dbReference type="STRING" id="87626.PTD2_20772"/>
<comment type="caution">
    <text evidence="1">The sequence shown here is derived from an EMBL/GenBank/DDBJ whole genome shotgun (WGS) entry which is preliminary data.</text>
</comment>
<name>A4CA80_9GAMM</name>
<evidence type="ECO:0000313" key="2">
    <source>
        <dbReference type="Proteomes" id="UP000006201"/>
    </source>
</evidence>
<organism evidence="1 2">
    <name type="scientific">Pseudoalteromonas tunicata D2</name>
    <dbReference type="NCBI Taxonomy" id="87626"/>
    <lineage>
        <taxon>Bacteria</taxon>
        <taxon>Pseudomonadati</taxon>
        <taxon>Pseudomonadota</taxon>
        <taxon>Gammaproteobacteria</taxon>
        <taxon>Alteromonadales</taxon>
        <taxon>Pseudoalteromonadaceae</taxon>
        <taxon>Pseudoalteromonas</taxon>
    </lineage>
</organism>
<gene>
    <name evidence="1" type="ORF">PTD2_20772</name>
</gene>
<reference evidence="1 2" key="1">
    <citation type="submission" date="2006-02" db="EMBL/GenBank/DDBJ databases">
        <authorList>
            <person name="Moran M.A."/>
            <person name="Kjelleberg S."/>
            <person name="Egan S."/>
            <person name="Saunders N."/>
            <person name="Thomas T."/>
            <person name="Ferriera S."/>
            <person name="Johnson J."/>
            <person name="Kravitz S."/>
            <person name="Halpern A."/>
            <person name="Remington K."/>
            <person name="Beeson K."/>
            <person name="Tran B."/>
            <person name="Rogers Y.-H."/>
            <person name="Friedman R."/>
            <person name="Venter J.C."/>
        </authorList>
    </citation>
    <scope>NUCLEOTIDE SEQUENCE [LARGE SCALE GENOMIC DNA]</scope>
    <source>
        <strain evidence="1 2">D2</strain>
    </source>
</reference>
<dbReference type="EMBL" id="AAOH01000004">
    <property type="protein sequence ID" value="EAR28288.1"/>
    <property type="molecule type" value="Genomic_DNA"/>
</dbReference>
<dbReference type="AlphaFoldDB" id="A4CA80"/>
<dbReference type="Proteomes" id="UP000006201">
    <property type="component" value="Unassembled WGS sequence"/>
</dbReference>
<dbReference type="HOGENOM" id="CLU_184191_0_0_6"/>
<dbReference type="NCBIfam" id="TIGR02450">
    <property type="entry name" value="TIGR02450 family Trp-rich protein"/>
    <property type="match status" value="1"/>
</dbReference>
<sequence>MNQINPKALLHSKWTATSPVNREKHFAVTAVEFDEDKKVTRCVIQAVYSNNEYEINWRDLKQPTLWRQGWC</sequence>
<proteinExistence type="predicted"/>